<comment type="caution">
    <text evidence="2">The sequence shown here is derived from an EMBL/GenBank/DDBJ whole genome shotgun (WGS) entry which is preliminary data.</text>
</comment>
<evidence type="ECO:0000259" key="1">
    <source>
        <dbReference type="Pfam" id="PF18735"/>
    </source>
</evidence>
<sequence>MFSALESRSLNDLAVTNLLLDCHETLLINNEDDSKRIKIFSVSSCITRAYAIYENFITTAISDYLDTLSECVLFSDLDAAFITEYRLGISNILSRIDQERYGHLTHENIIKWYYEAHTGVHPYKFVTDALTRHEQNFRINVLISGFNRIQLKNLQSWLTNHPEINKLYPEEGNRVFQLLESEVNEFVQLRNDASHGTMDSIIGRDSLNRSCDLIKAIIIAVGSFLTKNKLEHQEKVGKVGCIGFVSESFTRNGAFVAKIKAGTELYLNQELFFLDNKNCFVQTISTLRVNNIDTNPVNANADEFEVGIKCPNLVAINTKLYVKQLK</sequence>
<dbReference type="EMBL" id="PPSL01000003">
    <property type="protein sequence ID" value="PQJ10526.1"/>
    <property type="molecule type" value="Genomic_DNA"/>
</dbReference>
<proteinExistence type="predicted"/>
<keyword evidence="3" id="KW-1185">Reference proteome</keyword>
<gene>
    <name evidence="2" type="ORF">CJD36_011160</name>
</gene>
<evidence type="ECO:0000313" key="3">
    <source>
        <dbReference type="Proteomes" id="UP000239872"/>
    </source>
</evidence>
<reference evidence="2 3" key="1">
    <citation type="submission" date="2018-01" db="EMBL/GenBank/DDBJ databases">
        <title>A novel member of the phylum Bacteroidetes isolated from glacier ice.</title>
        <authorList>
            <person name="Liu Q."/>
            <person name="Xin Y.-H."/>
        </authorList>
    </citation>
    <scope>NUCLEOTIDE SEQUENCE [LARGE SCALE GENOMIC DNA]</scope>
    <source>
        <strain evidence="2 3">RB1R16</strain>
    </source>
</reference>
<organism evidence="2 3">
    <name type="scientific">Flavipsychrobacter stenotrophus</name>
    <dbReference type="NCBI Taxonomy" id="2077091"/>
    <lineage>
        <taxon>Bacteria</taxon>
        <taxon>Pseudomonadati</taxon>
        <taxon>Bacteroidota</taxon>
        <taxon>Chitinophagia</taxon>
        <taxon>Chitinophagales</taxon>
        <taxon>Chitinophagaceae</taxon>
        <taxon>Flavipsychrobacter</taxon>
    </lineage>
</organism>
<dbReference type="Pfam" id="PF18735">
    <property type="entry name" value="HEPN_RiboL-PSP"/>
    <property type="match status" value="1"/>
</dbReference>
<dbReference type="AlphaFoldDB" id="A0A2S7SVG6"/>
<dbReference type="RefSeq" id="WP_105039254.1">
    <property type="nucleotide sequence ID" value="NZ_PPSL01000003.1"/>
</dbReference>
<evidence type="ECO:0000313" key="2">
    <source>
        <dbReference type="EMBL" id="PQJ10526.1"/>
    </source>
</evidence>
<dbReference type="Proteomes" id="UP000239872">
    <property type="component" value="Unassembled WGS sequence"/>
</dbReference>
<dbReference type="OrthoDB" id="495899at2"/>
<accession>A0A2S7SVG6</accession>
<feature type="domain" description="RiboL-PSP-HEPN" evidence="1">
    <location>
        <begin position="32"/>
        <end position="223"/>
    </location>
</feature>
<dbReference type="InterPro" id="IPR041519">
    <property type="entry name" value="HEPN_RiboL-PSP"/>
</dbReference>
<name>A0A2S7SVG6_9BACT</name>
<protein>
    <recommendedName>
        <fullName evidence="1">RiboL-PSP-HEPN domain-containing protein</fullName>
    </recommendedName>
</protein>